<comment type="caution">
    <text evidence="1">The sequence shown here is derived from an EMBL/GenBank/DDBJ whole genome shotgun (WGS) entry which is preliminary data.</text>
</comment>
<organism evidence="1 2">
    <name type="scientific">Candidatus Roizmanbacteria bacterium CG23_combo_of_CG06-09_8_20_14_all_35_49</name>
    <dbReference type="NCBI Taxonomy" id="1974863"/>
    <lineage>
        <taxon>Bacteria</taxon>
        <taxon>Candidatus Roizmaniibacteriota</taxon>
    </lineage>
</organism>
<evidence type="ECO:0000313" key="1">
    <source>
        <dbReference type="EMBL" id="PIP14709.1"/>
    </source>
</evidence>
<name>A0A2G9Y642_9BACT</name>
<protein>
    <submittedName>
        <fullName evidence="1">Uncharacterized protein</fullName>
    </submittedName>
</protein>
<evidence type="ECO:0000313" key="2">
    <source>
        <dbReference type="Proteomes" id="UP000231025"/>
    </source>
</evidence>
<reference evidence="1 2" key="1">
    <citation type="submission" date="2017-09" db="EMBL/GenBank/DDBJ databases">
        <title>Depth-based differentiation of microbial function through sediment-hosted aquifers and enrichment of novel symbionts in the deep terrestrial subsurface.</title>
        <authorList>
            <person name="Probst A.J."/>
            <person name="Ladd B."/>
            <person name="Jarett J.K."/>
            <person name="Geller-Mcgrath D.E."/>
            <person name="Sieber C.M."/>
            <person name="Emerson J.B."/>
            <person name="Anantharaman K."/>
            <person name="Thomas B.C."/>
            <person name="Malmstrom R."/>
            <person name="Stieglmeier M."/>
            <person name="Klingl A."/>
            <person name="Woyke T."/>
            <person name="Ryan C.M."/>
            <person name="Banfield J.F."/>
        </authorList>
    </citation>
    <scope>NUCLEOTIDE SEQUENCE [LARGE SCALE GENOMIC DNA]</scope>
    <source>
        <strain evidence="1">CG23_combo_of_CG06-09_8_20_14_all_35_49</strain>
    </source>
</reference>
<dbReference type="AlphaFoldDB" id="A0A2G9Y642"/>
<proteinExistence type="predicted"/>
<accession>A0A2G9Y642</accession>
<gene>
    <name evidence="1" type="ORF">COX47_03740</name>
</gene>
<sequence>MNKYLQKVRFILFTKSYAGYILSNHTKKLHHPKAMINTLSKVLLFNKKDLDIFVFNKIKTNKANKIIILELTSDEKIASYLQIEKELINLMKERDDKENLVNDDYHHALLEPAIERVAGNNLSHIESDRWFDKRLTELKKKYHRWYYDIAYKYKLPTMRIVPFLLRLISPSKHNK</sequence>
<dbReference type="EMBL" id="PCRE01000051">
    <property type="protein sequence ID" value="PIP14709.1"/>
    <property type="molecule type" value="Genomic_DNA"/>
</dbReference>
<dbReference type="Proteomes" id="UP000231025">
    <property type="component" value="Unassembled WGS sequence"/>
</dbReference>